<proteinExistence type="predicted"/>
<evidence type="ECO:0000313" key="1">
    <source>
        <dbReference type="EMBL" id="EFO96642.1"/>
    </source>
</evidence>
<dbReference type="Proteomes" id="UP000008281">
    <property type="component" value="Unassembled WGS sequence"/>
</dbReference>
<dbReference type="eggNOG" id="KOG2579">
    <property type="taxonomic scope" value="Eukaryota"/>
</dbReference>
<gene>
    <name evidence="1" type="ORF">CRE_02651</name>
</gene>
<protein>
    <submittedName>
        <fullName evidence="1">Uncharacterized protein</fullName>
    </submittedName>
</protein>
<dbReference type="STRING" id="31234.E3NG16"/>
<accession>E3NG16</accession>
<dbReference type="EMBL" id="DS268648">
    <property type="protein sequence ID" value="EFO96642.1"/>
    <property type="molecule type" value="Genomic_DNA"/>
</dbReference>
<evidence type="ECO:0000313" key="2">
    <source>
        <dbReference type="Proteomes" id="UP000008281"/>
    </source>
</evidence>
<dbReference type="AlphaFoldDB" id="E3NG16"/>
<reference evidence="1" key="1">
    <citation type="submission" date="2007-07" db="EMBL/GenBank/DDBJ databases">
        <title>PCAP assembly of the Caenorhabditis remanei genome.</title>
        <authorList>
            <consortium name="The Caenorhabditis remanei Sequencing Consortium"/>
            <person name="Wilson R.K."/>
        </authorList>
    </citation>
    <scope>NUCLEOTIDE SEQUENCE [LARGE SCALE GENOMIC DNA]</scope>
    <source>
        <strain evidence="1">PB4641</strain>
    </source>
</reference>
<name>E3NG16_CAERE</name>
<dbReference type="HOGENOM" id="CLU_1846996_0_0_1"/>
<keyword evidence="2" id="KW-1185">Reference proteome</keyword>
<sequence>MTRCFLTAFSKGPRPREFGVAVYADDSHARDGTNEDWNQNRLNKSALILLNLETSTADPTPYFQVLIREIDNPSGNLLDGTPCTPFGFTGFGCNTLLTGGVAWLRHHDYPFGHCIEYAWRNKNLKFKSYYEGCQREYCY</sequence>
<organism evidence="2">
    <name type="scientific">Caenorhabditis remanei</name>
    <name type="common">Caenorhabditis vulgaris</name>
    <dbReference type="NCBI Taxonomy" id="31234"/>
    <lineage>
        <taxon>Eukaryota</taxon>
        <taxon>Metazoa</taxon>
        <taxon>Ecdysozoa</taxon>
        <taxon>Nematoda</taxon>
        <taxon>Chromadorea</taxon>
        <taxon>Rhabditida</taxon>
        <taxon>Rhabditina</taxon>
        <taxon>Rhabditomorpha</taxon>
        <taxon>Rhabditoidea</taxon>
        <taxon>Rhabditidae</taxon>
        <taxon>Peloderinae</taxon>
        <taxon>Caenorhabditis</taxon>
    </lineage>
</organism>
<dbReference type="InParanoid" id="E3NG16"/>